<dbReference type="eggNOG" id="COG3688">
    <property type="taxonomic scope" value="Bacteria"/>
</dbReference>
<dbReference type="RefSeq" id="WP_000997883.1">
    <property type="nucleotide sequence ID" value="NZ_AP022857.1"/>
</dbReference>
<dbReference type="PANTHER" id="PTHR34547:SF1">
    <property type="entry name" value="YACP-LIKE NYN DOMAIN PROTEIN"/>
    <property type="match status" value="1"/>
</dbReference>
<dbReference type="AlphaFoldDB" id="A0A063CLE7"/>
<dbReference type="Proteomes" id="UP001163707">
    <property type="component" value="Chromosome"/>
</dbReference>
<evidence type="ECO:0000313" key="3">
    <source>
        <dbReference type="EMBL" id="UYW71232.1"/>
    </source>
</evidence>
<organism evidence="2 4">
    <name type="scientific">Bacillus cereus</name>
    <dbReference type="NCBI Taxonomy" id="1396"/>
    <lineage>
        <taxon>Bacteria</taxon>
        <taxon>Bacillati</taxon>
        <taxon>Bacillota</taxon>
        <taxon>Bacilli</taxon>
        <taxon>Bacillales</taxon>
        <taxon>Bacillaceae</taxon>
        <taxon>Bacillus</taxon>
        <taxon>Bacillus cereus group</taxon>
    </lineage>
</organism>
<dbReference type="KEGG" id="bcef:BcrFT9_00099"/>
<accession>A0A063CLE7</accession>
<name>A0A063CLE7_BACCE</name>
<protein>
    <submittedName>
        <fullName evidence="3">NYN domain-containing protein</fullName>
    </submittedName>
</protein>
<dbReference type="Proteomes" id="UP000075591">
    <property type="component" value="Unassembled WGS sequence"/>
</dbReference>
<reference evidence="3" key="2">
    <citation type="submission" date="2023-02" db="EMBL/GenBank/DDBJ databases">
        <title>Complete Genome Sequence of Bacillus cereus sensu lato isolate BC38B from pepper closely related to the Bacillus anthracis clade.</title>
        <authorList>
            <person name="Abdelli M."/>
            <person name="Cerar Kisek T."/>
            <person name="Falaise C."/>
            <person name="Cumont A."/>
            <person name="Giraud M."/>
            <person name="Chatoux J."/>
            <person name="Rogee S."/>
            <person name="Dadvisard M."/>
            <person name="Larigauderie G."/>
            <person name="Raynaud F."/>
            <person name="Godic Torkar K."/>
            <person name="Ramisse V."/>
        </authorList>
    </citation>
    <scope>NUCLEOTIDE SEQUENCE</scope>
    <source>
        <strain evidence="3">BC38B</strain>
    </source>
</reference>
<dbReference type="EMBL" id="CP109872">
    <property type="protein sequence ID" value="UYW71232.1"/>
    <property type="molecule type" value="Genomic_DNA"/>
</dbReference>
<dbReference type="OMA" id="ETADECI"/>
<proteinExistence type="predicted"/>
<dbReference type="PANTHER" id="PTHR34547">
    <property type="entry name" value="YACP-LIKE NYN DOMAIN PROTEIN"/>
    <property type="match status" value="1"/>
</dbReference>
<evidence type="ECO:0000256" key="1">
    <source>
        <dbReference type="SAM" id="Coils"/>
    </source>
</evidence>
<dbReference type="Pfam" id="PF05991">
    <property type="entry name" value="NYN_YacP"/>
    <property type="match status" value="1"/>
</dbReference>
<reference evidence="2 4" key="1">
    <citation type="submission" date="2015-12" db="EMBL/GenBank/DDBJ databases">
        <title>Bacillus cereus Group isolate.</title>
        <authorList>
            <person name="Kovac J."/>
        </authorList>
    </citation>
    <scope>NUCLEOTIDE SEQUENCE [LARGE SCALE GENOMIC DNA]</scope>
    <source>
        <strain evidence="2 4">FSL W8-0275</strain>
    </source>
</reference>
<evidence type="ECO:0000313" key="2">
    <source>
        <dbReference type="EMBL" id="KXX88593.1"/>
    </source>
</evidence>
<keyword evidence="1" id="KW-0175">Coiled coil</keyword>
<feature type="coiled-coil region" evidence="1">
    <location>
        <begin position="78"/>
        <end position="142"/>
    </location>
</feature>
<dbReference type="GeneID" id="83633713"/>
<sequence>MNDILIVDGYNIIGAWGDLKKLRDVDLQSSRDALIDKMADYQGYTGTKVMIVFDAYTVHGIEKKMKQSRVEVIFTRKNQTADEKIEQLAIELRNINTQIYVATSDYTEQWVIFAQGALRKSARELELEVQAMEQQVRRRTQDTKEKQPAMRKIFSKDITEKLEKLRRGER</sequence>
<dbReference type="CDD" id="cd10912">
    <property type="entry name" value="PIN_YacP-like"/>
    <property type="match status" value="1"/>
</dbReference>
<evidence type="ECO:0000313" key="4">
    <source>
        <dbReference type="Proteomes" id="UP000075591"/>
    </source>
</evidence>
<dbReference type="EMBL" id="LOMT01000129">
    <property type="protein sequence ID" value="KXX88593.1"/>
    <property type="molecule type" value="Genomic_DNA"/>
</dbReference>
<dbReference type="PATRIC" id="fig|1396.419.peg.3427"/>
<dbReference type="InterPro" id="IPR010298">
    <property type="entry name" value="YacP-like"/>
</dbReference>
<gene>
    <name evidence="2" type="ORF">AT274_09345</name>
    <name evidence="3" type="ORF">OK229_10410</name>
</gene>